<sequence length="54" mass="6025">MKVLLSLTLVLTWLERCSGLDGWVLMEPQLQASAGDSVLLQCLFQDPTTKGWTM</sequence>
<evidence type="ECO:0000313" key="3">
    <source>
        <dbReference type="Proteomes" id="UP000053615"/>
    </source>
</evidence>
<proteinExistence type="predicted"/>
<dbReference type="EMBL" id="KK533696">
    <property type="protein sequence ID" value="KFP28790.1"/>
    <property type="molecule type" value="Genomic_DNA"/>
</dbReference>
<dbReference type="AlphaFoldDB" id="A0A091JVL9"/>
<keyword evidence="1" id="KW-0732">Signal</keyword>
<organism evidence="2 3">
    <name type="scientific">Colius striatus</name>
    <name type="common">Speckled mousebird</name>
    <dbReference type="NCBI Taxonomy" id="57412"/>
    <lineage>
        <taxon>Eukaryota</taxon>
        <taxon>Metazoa</taxon>
        <taxon>Chordata</taxon>
        <taxon>Craniata</taxon>
        <taxon>Vertebrata</taxon>
        <taxon>Euteleostomi</taxon>
        <taxon>Archelosauria</taxon>
        <taxon>Archosauria</taxon>
        <taxon>Dinosauria</taxon>
        <taxon>Saurischia</taxon>
        <taxon>Theropoda</taxon>
        <taxon>Coelurosauria</taxon>
        <taxon>Aves</taxon>
        <taxon>Neognathae</taxon>
        <taxon>Neoaves</taxon>
        <taxon>Telluraves</taxon>
        <taxon>Coraciimorphae</taxon>
        <taxon>Coliiformes</taxon>
        <taxon>Coliidae</taxon>
        <taxon>Colius</taxon>
    </lineage>
</organism>
<protein>
    <submittedName>
        <fullName evidence="2">Uncharacterized protein</fullName>
    </submittedName>
</protein>
<evidence type="ECO:0000256" key="1">
    <source>
        <dbReference type="SAM" id="SignalP"/>
    </source>
</evidence>
<feature type="chain" id="PRO_5001875517" evidence="1">
    <location>
        <begin position="20"/>
        <end position="54"/>
    </location>
</feature>
<feature type="signal peptide" evidence="1">
    <location>
        <begin position="1"/>
        <end position="19"/>
    </location>
</feature>
<accession>A0A091JVL9</accession>
<gene>
    <name evidence="2" type="ORF">N325_02808</name>
</gene>
<reference evidence="2 3" key="1">
    <citation type="submission" date="2014-04" db="EMBL/GenBank/DDBJ databases">
        <title>Genome evolution of avian class.</title>
        <authorList>
            <person name="Zhang G."/>
            <person name="Li C."/>
        </authorList>
    </citation>
    <scope>NUCLEOTIDE SEQUENCE [LARGE SCALE GENOMIC DNA]</scope>
    <source>
        <strain evidence="2">BGI_N325</strain>
    </source>
</reference>
<evidence type="ECO:0000313" key="2">
    <source>
        <dbReference type="EMBL" id="KFP28790.1"/>
    </source>
</evidence>
<dbReference type="Proteomes" id="UP000053615">
    <property type="component" value="Unassembled WGS sequence"/>
</dbReference>
<feature type="non-terminal residue" evidence="2">
    <location>
        <position position="54"/>
    </location>
</feature>
<keyword evidence="3" id="KW-1185">Reference proteome</keyword>
<name>A0A091JVL9_COLST</name>